<dbReference type="InterPro" id="IPR011990">
    <property type="entry name" value="TPR-like_helical_dom_sf"/>
</dbReference>
<reference evidence="4 5" key="1">
    <citation type="journal article" date="2016" name="Int. J. Syst. Evol. Microbiol.">
        <title>Proposal of Mucilaginibacter phyllosphaerae sp. nov. isolated from the phyllosphere of Galium album.</title>
        <authorList>
            <person name="Aydogan E.L."/>
            <person name="Busse H.J."/>
            <person name="Moser G."/>
            <person name="Muller C."/>
            <person name="Kampfer P."/>
            <person name="Glaeser S.P."/>
        </authorList>
    </citation>
    <scope>NUCLEOTIDE SEQUENCE [LARGE SCALE GENOMIC DNA]</scope>
    <source>
        <strain evidence="4 5">PP-F2FG21</strain>
    </source>
</reference>
<dbReference type="Proteomes" id="UP000583101">
    <property type="component" value="Unassembled WGS sequence"/>
</dbReference>
<comment type="caution">
    <text evidence="4">The sequence shown here is derived from an EMBL/GenBank/DDBJ whole genome shotgun (WGS) entry which is preliminary data.</text>
</comment>
<dbReference type="EMBL" id="JACIEG010000001">
    <property type="protein sequence ID" value="MBB3968195.1"/>
    <property type="molecule type" value="Genomic_DNA"/>
</dbReference>
<accession>A0A4Y8AI91</accession>
<keyword evidence="6" id="KW-1185">Reference proteome</keyword>
<evidence type="ECO:0000256" key="2">
    <source>
        <dbReference type="SAM" id="SignalP"/>
    </source>
</evidence>
<keyword evidence="1" id="KW-0812">Transmembrane</keyword>
<feature type="signal peptide" evidence="2">
    <location>
        <begin position="1"/>
        <end position="21"/>
    </location>
</feature>
<evidence type="ECO:0000313" key="4">
    <source>
        <dbReference type="EMBL" id="TEW68796.1"/>
    </source>
</evidence>
<name>A0A4Y8AI91_9SPHI</name>
<reference evidence="3 6" key="3">
    <citation type="submission" date="2020-08" db="EMBL/GenBank/DDBJ databases">
        <title>Genomic Encyclopedia of Type Strains, Phase IV (KMG-IV): sequencing the most valuable type-strain genomes for metagenomic binning, comparative biology and taxonomic classification.</title>
        <authorList>
            <person name="Goeker M."/>
        </authorList>
    </citation>
    <scope>NUCLEOTIDE SEQUENCE [LARGE SCALE GENOMIC DNA]</scope>
    <source>
        <strain evidence="3 6">DSM 100995</strain>
    </source>
</reference>
<evidence type="ECO:0000313" key="5">
    <source>
        <dbReference type="Proteomes" id="UP000297248"/>
    </source>
</evidence>
<feature type="transmembrane region" description="Helical" evidence="1">
    <location>
        <begin position="389"/>
        <end position="412"/>
    </location>
</feature>
<keyword evidence="1" id="KW-0472">Membrane</keyword>
<gene>
    <name evidence="4" type="ORF">E2R65_01110</name>
    <name evidence="3" type="ORF">GGR35_000781</name>
</gene>
<dbReference type="AlphaFoldDB" id="A0A4Y8AI91"/>
<dbReference type="EMBL" id="SNQG01000001">
    <property type="protein sequence ID" value="TEW68796.1"/>
    <property type="molecule type" value="Genomic_DNA"/>
</dbReference>
<evidence type="ECO:0000256" key="1">
    <source>
        <dbReference type="SAM" id="Phobius"/>
    </source>
</evidence>
<feature type="chain" id="PRO_5044616669" evidence="2">
    <location>
        <begin position="22"/>
        <end position="494"/>
    </location>
</feature>
<dbReference type="RefSeq" id="WP_183500307.1">
    <property type="nucleotide sequence ID" value="NZ_BMCZ01000001.1"/>
</dbReference>
<protein>
    <submittedName>
        <fullName evidence="4">Uncharacterized protein</fullName>
    </submittedName>
</protein>
<dbReference type="Proteomes" id="UP000297248">
    <property type="component" value="Unassembled WGS sequence"/>
</dbReference>
<keyword evidence="2" id="KW-0732">Signal</keyword>
<dbReference type="SMART" id="SM00028">
    <property type="entry name" value="TPR"/>
    <property type="match status" value="3"/>
</dbReference>
<dbReference type="Gene3D" id="1.25.40.10">
    <property type="entry name" value="Tetratricopeptide repeat domain"/>
    <property type="match status" value="2"/>
</dbReference>
<dbReference type="InterPro" id="IPR019734">
    <property type="entry name" value="TPR_rpt"/>
</dbReference>
<keyword evidence="1" id="KW-1133">Transmembrane helix</keyword>
<evidence type="ECO:0000313" key="3">
    <source>
        <dbReference type="EMBL" id="MBB3968195.1"/>
    </source>
</evidence>
<organism evidence="4 5">
    <name type="scientific">Mucilaginibacter phyllosphaerae</name>
    <dbReference type="NCBI Taxonomy" id="1812349"/>
    <lineage>
        <taxon>Bacteria</taxon>
        <taxon>Pseudomonadati</taxon>
        <taxon>Bacteroidota</taxon>
        <taxon>Sphingobacteriia</taxon>
        <taxon>Sphingobacteriales</taxon>
        <taxon>Sphingobacteriaceae</taxon>
        <taxon>Mucilaginibacter</taxon>
    </lineage>
</organism>
<sequence>MRKKLCFATAFLILITCALHAQPSRINRDTLISIIEQKGRPEQQKRLIRFVKKYVQNIRPGKGRETADTLIKMLAAYNLPDKGALQHFILGICLHKNRDLKNAELHMLQAVEIARKNNSSYLLYQFLSHLGFIQTDAGDFTGAVYSYRLAQKEALQLNDNHLQTLLDVNISDLYYKSGFYNQSINYLNQAQSLLTAESAASRASLSTTILYNKSENYFRMKNYDSLLAYHQRLLDAGNKSYKIQTYRLRTAYYLKLLKQDYVTAIGQIMALKRDKKYVPSELDDQQLAYAYFMNKQLDSAKVVVAKLLKSSNGDNHPEIRFHLYDMLAQIAEKQGDVRLASANYKLALQELKENNLRISKVGNISSQMKIDETENSYLQRAEAYKRERLWLILLVITAALVIITITLIYRAVKQKRHYERLLYLAKKEELAFINSHEVRKYLTNILGIMDILKNSESKMEDYEQIEPYLHKSASLLDKSIRNISEKLNEEDELA</sequence>
<evidence type="ECO:0000313" key="6">
    <source>
        <dbReference type="Proteomes" id="UP000583101"/>
    </source>
</evidence>
<proteinExistence type="predicted"/>
<reference evidence="4" key="2">
    <citation type="submission" date="2019-03" db="EMBL/GenBank/DDBJ databases">
        <authorList>
            <person name="Yan Y.-Q."/>
            <person name="Du Z.-J."/>
        </authorList>
    </citation>
    <scope>NUCLEOTIDE SEQUENCE</scope>
    <source>
        <strain evidence="4">PP-F2FG21</strain>
    </source>
</reference>
<dbReference type="SUPFAM" id="SSF48452">
    <property type="entry name" value="TPR-like"/>
    <property type="match status" value="1"/>
</dbReference>